<name>A0A7K1UBU8_9BACT</name>
<evidence type="ECO:0000256" key="2">
    <source>
        <dbReference type="ARBA" id="ARBA00023163"/>
    </source>
</evidence>
<dbReference type="SUPFAM" id="SSF46689">
    <property type="entry name" value="Homeodomain-like"/>
    <property type="match status" value="1"/>
</dbReference>
<feature type="domain" description="HTH araC/xylS-type" evidence="3">
    <location>
        <begin position="224"/>
        <end position="322"/>
    </location>
</feature>
<dbReference type="PANTHER" id="PTHR47893:SF1">
    <property type="entry name" value="REGULATORY PROTEIN PCHR"/>
    <property type="match status" value="1"/>
</dbReference>
<keyword evidence="1" id="KW-0805">Transcription regulation</keyword>
<evidence type="ECO:0000256" key="1">
    <source>
        <dbReference type="ARBA" id="ARBA00023015"/>
    </source>
</evidence>
<dbReference type="InterPro" id="IPR018060">
    <property type="entry name" value="HTH_AraC"/>
</dbReference>
<dbReference type="PANTHER" id="PTHR47893">
    <property type="entry name" value="REGULATORY PROTEIN PCHR"/>
    <property type="match status" value="1"/>
</dbReference>
<dbReference type="EMBL" id="WRXN01000016">
    <property type="protein sequence ID" value="MVT11867.1"/>
    <property type="molecule type" value="Genomic_DNA"/>
</dbReference>
<dbReference type="AlphaFoldDB" id="A0A7K1UBU8"/>
<sequence>MEFLPSAIVKPGYIPPGLEKYRIPIANAFTYISDEVSICSQRIRLQLFTIQFHIITCHTATTIQPRSQKDLLTIHYMLKGEIDAWLQNGDFVPLNEGRHNMVWVPGNIDHRADVSPGVYWCFHIDLHENARQFLADSITTFPVVMELASRRGGVINPAPMETDSMEALIIEKILACKLTGPTARKFFTECANELLIQFAEKYVNTIMKYLHSITIKDQDLANIFALQVHLNTNLQDTRELMRIAKDFNLSPQALEDGFRAVFGRSADEYYNSKRMMRAFELLGNSDLPYNAVAYLVGYGDFSKFRDAFHVYFGKFPSEIRLTFR</sequence>
<dbReference type="Pfam" id="PF12833">
    <property type="entry name" value="HTH_18"/>
    <property type="match status" value="1"/>
</dbReference>
<reference evidence="4 5" key="1">
    <citation type="submission" date="2019-12" db="EMBL/GenBank/DDBJ databases">
        <title>Chitinophaga sp. strain ysch24 (GDMCC 1.1355), whole genome shotgun sequence.</title>
        <authorList>
            <person name="Zhang X."/>
        </authorList>
    </citation>
    <scope>NUCLEOTIDE SEQUENCE [LARGE SCALE GENOMIC DNA]</scope>
    <source>
        <strain evidence="5">ysch24</strain>
    </source>
</reference>
<evidence type="ECO:0000313" key="4">
    <source>
        <dbReference type="EMBL" id="MVT11867.1"/>
    </source>
</evidence>
<comment type="caution">
    <text evidence="4">The sequence shown here is derived from an EMBL/GenBank/DDBJ whole genome shotgun (WGS) entry which is preliminary data.</text>
</comment>
<dbReference type="GO" id="GO:0043565">
    <property type="term" value="F:sequence-specific DNA binding"/>
    <property type="evidence" value="ECO:0007669"/>
    <property type="project" value="InterPro"/>
</dbReference>
<organism evidence="4 5">
    <name type="scientific">Chitinophaga tropicalis</name>
    <dbReference type="NCBI Taxonomy" id="2683588"/>
    <lineage>
        <taxon>Bacteria</taxon>
        <taxon>Pseudomonadati</taxon>
        <taxon>Bacteroidota</taxon>
        <taxon>Chitinophagia</taxon>
        <taxon>Chitinophagales</taxon>
        <taxon>Chitinophagaceae</taxon>
        <taxon>Chitinophaga</taxon>
    </lineage>
</organism>
<keyword evidence="5" id="KW-1185">Reference proteome</keyword>
<dbReference type="Proteomes" id="UP000461730">
    <property type="component" value="Unassembled WGS sequence"/>
</dbReference>
<dbReference type="PROSITE" id="PS01124">
    <property type="entry name" value="HTH_ARAC_FAMILY_2"/>
    <property type="match status" value="1"/>
</dbReference>
<dbReference type="InterPro" id="IPR053142">
    <property type="entry name" value="PchR_regulatory_protein"/>
</dbReference>
<dbReference type="GO" id="GO:0003700">
    <property type="term" value="F:DNA-binding transcription factor activity"/>
    <property type="evidence" value="ECO:0007669"/>
    <property type="project" value="InterPro"/>
</dbReference>
<gene>
    <name evidence="4" type="ORF">GO493_26635</name>
</gene>
<proteinExistence type="predicted"/>
<dbReference type="RefSeq" id="WP_157309285.1">
    <property type="nucleotide sequence ID" value="NZ_WRXN01000016.1"/>
</dbReference>
<protein>
    <submittedName>
        <fullName evidence="4">Helix-turn-helix domain-containing protein</fullName>
    </submittedName>
</protein>
<evidence type="ECO:0000259" key="3">
    <source>
        <dbReference type="PROSITE" id="PS01124"/>
    </source>
</evidence>
<evidence type="ECO:0000313" key="5">
    <source>
        <dbReference type="Proteomes" id="UP000461730"/>
    </source>
</evidence>
<keyword evidence="2" id="KW-0804">Transcription</keyword>
<dbReference type="Gene3D" id="1.10.10.60">
    <property type="entry name" value="Homeodomain-like"/>
    <property type="match status" value="1"/>
</dbReference>
<accession>A0A7K1UBU8</accession>
<dbReference type="InterPro" id="IPR009057">
    <property type="entry name" value="Homeodomain-like_sf"/>
</dbReference>
<dbReference type="SMART" id="SM00342">
    <property type="entry name" value="HTH_ARAC"/>
    <property type="match status" value="1"/>
</dbReference>